<feature type="transmembrane region" description="Helical" evidence="5">
    <location>
        <begin position="174"/>
        <end position="193"/>
    </location>
</feature>
<dbReference type="InterPro" id="IPR027359">
    <property type="entry name" value="Volt_channel_dom_sf"/>
</dbReference>
<dbReference type="PANTHER" id="PTHR46474">
    <property type="entry name" value="TWO PORE CALCIUM CHANNEL PROTEIN 1"/>
    <property type="match status" value="1"/>
</dbReference>
<evidence type="ECO:0000313" key="7">
    <source>
        <dbReference type="EMBL" id="CAE1174818.1"/>
    </source>
</evidence>
<comment type="subcellular location">
    <subcellularLocation>
        <location evidence="1">Membrane</location>
        <topology evidence="1">Multi-pass membrane protein</topology>
    </subcellularLocation>
</comment>
<feature type="transmembrane region" description="Helical" evidence="5">
    <location>
        <begin position="296"/>
        <end position="321"/>
    </location>
</feature>
<proteinExistence type="predicted"/>
<evidence type="ECO:0000313" key="8">
    <source>
        <dbReference type="Proteomes" id="UP000597762"/>
    </source>
</evidence>
<feature type="transmembrane region" description="Helical" evidence="5">
    <location>
        <begin position="446"/>
        <end position="464"/>
    </location>
</feature>
<organism evidence="7 8">
    <name type="scientific">Acanthosepion pharaonis</name>
    <name type="common">Pharaoh cuttlefish</name>
    <name type="synonym">Sepia pharaonis</name>
    <dbReference type="NCBI Taxonomy" id="158019"/>
    <lineage>
        <taxon>Eukaryota</taxon>
        <taxon>Metazoa</taxon>
        <taxon>Spiralia</taxon>
        <taxon>Lophotrochozoa</taxon>
        <taxon>Mollusca</taxon>
        <taxon>Cephalopoda</taxon>
        <taxon>Coleoidea</taxon>
        <taxon>Decapodiformes</taxon>
        <taxon>Sepiida</taxon>
        <taxon>Sepiina</taxon>
        <taxon>Sepiidae</taxon>
        <taxon>Acanthosepion</taxon>
    </lineage>
</organism>
<feature type="transmembrane region" description="Helical" evidence="5">
    <location>
        <begin position="916"/>
        <end position="948"/>
    </location>
</feature>
<feature type="transmembrane region" description="Helical" evidence="5">
    <location>
        <begin position="514"/>
        <end position="539"/>
    </location>
</feature>
<evidence type="ECO:0000256" key="2">
    <source>
        <dbReference type="ARBA" id="ARBA00022692"/>
    </source>
</evidence>
<reference evidence="7" key="1">
    <citation type="submission" date="2021-01" db="EMBL/GenBank/DDBJ databases">
        <authorList>
            <person name="Li R."/>
            <person name="Bekaert M."/>
        </authorList>
    </citation>
    <scope>NUCLEOTIDE SEQUENCE</scope>
    <source>
        <strain evidence="7">Farmed</strain>
    </source>
</reference>
<comment type="caution">
    <text evidence="7">The sequence shown here is derived from an EMBL/GenBank/DDBJ whole genome shotgun (WGS) entry which is preliminary data.</text>
</comment>
<dbReference type="GO" id="GO:0005765">
    <property type="term" value="C:lysosomal membrane"/>
    <property type="evidence" value="ECO:0007669"/>
    <property type="project" value="InterPro"/>
</dbReference>
<keyword evidence="3 5" id="KW-1133">Transmembrane helix</keyword>
<evidence type="ECO:0000256" key="4">
    <source>
        <dbReference type="ARBA" id="ARBA00023136"/>
    </source>
</evidence>
<dbReference type="EMBL" id="CAHIKZ030000446">
    <property type="protein sequence ID" value="CAE1174818.1"/>
    <property type="molecule type" value="Genomic_DNA"/>
</dbReference>
<dbReference type="SUPFAM" id="SSF47473">
    <property type="entry name" value="EF-hand"/>
    <property type="match status" value="1"/>
</dbReference>
<feature type="transmembrane region" description="Helical" evidence="5">
    <location>
        <begin position="954"/>
        <end position="977"/>
    </location>
</feature>
<sequence>MATDVLHQNNQLDESPLWEMDSIHSRTGTVNSAFETEVVDMCNREGEVVTSLVDDIAASQRTLYSYKWNLNYQEAAIFLQEGENNDKYDTHPTSYEALPTYHVAHNKWFYMLDLSASIILLSLAICERPAAKGMALPVGIHSSLELFCLLILTMSLGIRLKWLKGKTFFKHKRTAIKSFVLFIMIIEAITVICRQQNHFRVTRALRPLFLMDSYYCKGVRRFTRQILQSLRPIFDMLLLLLFFMLIFSILGFYLFSDIKGYTYFHTIQDSFVSLFVLMTTANYPDVMMPAYNESRYYAAFFIIYLSLELFFLMNLLLAVVYDTFSSLEKEKVRKLFFHKRIGCQHAFRLLVSKSKPMYIEFKHFMGMMKYYRPNKSRKDVYLLFKGMNICKTGLLNLEEFISIYQYCKLKWRIKNDDSIWSSDFRPPFNIFFRGLYKLVTHKCFEYYIYLTIAANFVWILIDTIHLSVQNMDVKKYNFPATGATIFFVYMYVMEACLKILGKGPKEYFTTGWDLFDFIVTLVSITGVLGELVNDSFYYIMVLRPFRLLRLFKIKRRYRDVLGTFFVIFSRLVSISITIMMLYYCFAIIGMEMFGHVNLTNCCKNSSVEDFYRSDNSTNLQGLYYLNNFHNIFNSGVTLFELTVVNNWFIIMEGYAVHVSEWVRAFFMMFYIVSMVVMNIVVAFVLDAFIFRIQYRRAMKLDNIDDDGMQQIDVGLTEDEIFMCEHNDAPLLGRYIPESANSQNFRVVYRGERRKNREDFSLQMYKDEVKVSTSINKSYRFQEFLFFFLSLFFSSLSFLLSLFSSFSFLFFFLFSLLSLFSSFSFLFFLFSLLSLFSSLSFLFSLFFSFSSLSLFLFFVFFFLSFSLLFFSSFSFLFFFLFFSSLSLFLFFLFFSSFSILFFSSFSILFFSFFSFSLFFLFFFFFLFFSFLLFLLFSLSFSSLCLFLFFSSLLSLLFFLFFSPFSFLLFFLFFSFLFLSSLSFSSLCLFLLFSSLLPLFLFFLFFSSFSFSLLSLFLLLSFSLFPSLFFFFLRYPLTFFFNGYK</sequence>
<feature type="transmembrane region" description="Helical" evidence="5">
    <location>
        <begin position="664"/>
        <end position="690"/>
    </location>
</feature>
<dbReference type="Gene3D" id="1.10.287.70">
    <property type="match status" value="2"/>
</dbReference>
<dbReference type="GO" id="GO:0022832">
    <property type="term" value="F:voltage-gated channel activity"/>
    <property type="evidence" value="ECO:0007669"/>
    <property type="project" value="InterPro"/>
</dbReference>
<dbReference type="AlphaFoldDB" id="A0A812B5I9"/>
<feature type="transmembrane region" description="Helical" evidence="5">
    <location>
        <begin position="560"/>
        <end position="588"/>
    </location>
</feature>
<feature type="transmembrane region" description="Helical" evidence="5">
    <location>
        <begin position="1010"/>
        <end position="1031"/>
    </location>
</feature>
<feature type="domain" description="Ion transport" evidence="6">
    <location>
        <begin position="108"/>
        <end position="330"/>
    </location>
</feature>
<protein>
    <submittedName>
        <fullName evidence="7">TPCN1</fullName>
    </submittedName>
</protein>
<name>A0A812B5I9_ACAPH</name>
<evidence type="ECO:0000256" key="5">
    <source>
        <dbReference type="SAM" id="Phobius"/>
    </source>
</evidence>
<dbReference type="Pfam" id="PF00520">
    <property type="entry name" value="Ion_trans"/>
    <property type="match status" value="2"/>
</dbReference>
<dbReference type="Proteomes" id="UP000597762">
    <property type="component" value="Unassembled WGS sequence"/>
</dbReference>
<dbReference type="PANTHER" id="PTHR46474:SF1">
    <property type="entry name" value="TWO PORE CHANNEL PROTEIN 1"/>
    <property type="match status" value="1"/>
</dbReference>
<dbReference type="GO" id="GO:0005216">
    <property type="term" value="F:monoatomic ion channel activity"/>
    <property type="evidence" value="ECO:0007669"/>
    <property type="project" value="InterPro"/>
</dbReference>
<feature type="domain" description="Ion transport" evidence="6">
    <location>
        <begin position="441"/>
        <end position="688"/>
    </location>
</feature>
<feature type="transmembrane region" description="Helical" evidence="5">
    <location>
        <begin position="233"/>
        <end position="255"/>
    </location>
</feature>
<evidence type="ECO:0000256" key="1">
    <source>
        <dbReference type="ARBA" id="ARBA00004141"/>
    </source>
</evidence>
<feature type="transmembrane region" description="Helical" evidence="5">
    <location>
        <begin position="783"/>
        <end position="816"/>
    </location>
</feature>
<gene>
    <name evidence="7" type="ORF">SPHA_13303</name>
</gene>
<dbReference type="GO" id="GO:0010008">
    <property type="term" value="C:endosome membrane"/>
    <property type="evidence" value="ECO:0007669"/>
    <property type="project" value="TreeGrafter"/>
</dbReference>
<dbReference type="InterPro" id="IPR028801">
    <property type="entry name" value="TPC1_animal"/>
</dbReference>
<evidence type="ECO:0000259" key="6">
    <source>
        <dbReference type="Pfam" id="PF00520"/>
    </source>
</evidence>
<keyword evidence="8" id="KW-1185">Reference proteome</keyword>
<feature type="transmembrane region" description="Helical" evidence="5">
    <location>
        <begin position="984"/>
        <end position="1004"/>
    </location>
</feature>
<dbReference type="InterPro" id="IPR005821">
    <property type="entry name" value="Ion_trans_dom"/>
</dbReference>
<keyword evidence="4 5" id="KW-0472">Membrane</keyword>
<dbReference type="OrthoDB" id="10068803at2759"/>
<accession>A0A812B5I9</accession>
<feature type="transmembrane region" description="Helical" evidence="5">
    <location>
        <begin position="476"/>
        <end position="494"/>
    </location>
</feature>
<dbReference type="FunFam" id="1.10.287.70:FF:000062">
    <property type="entry name" value="Two pore calcium channel protein 1"/>
    <property type="match status" value="1"/>
</dbReference>
<dbReference type="SUPFAM" id="SSF81324">
    <property type="entry name" value="Voltage-gated potassium channels"/>
    <property type="match status" value="2"/>
</dbReference>
<dbReference type="InterPro" id="IPR011992">
    <property type="entry name" value="EF-hand-dom_pair"/>
</dbReference>
<dbReference type="Gene3D" id="1.20.120.350">
    <property type="entry name" value="Voltage-gated potassium channels. Chain C"/>
    <property type="match status" value="1"/>
</dbReference>
<keyword evidence="2 5" id="KW-0812">Transmembrane</keyword>
<feature type="transmembrane region" description="Helical" evidence="5">
    <location>
        <begin position="138"/>
        <end position="162"/>
    </location>
</feature>
<feature type="transmembrane region" description="Helical" evidence="5">
    <location>
        <begin position="108"/>
        <end position="126"/>
    </location>
</feature>
<evidence type="ECO:0000256" key="3">
    <source>
        <dbReference type="ARBA" id="ARBA00022989"/>
    </source>
</evidence>